<dbReference type="InterPro" id="IPR016024">
    <property type="entry name" value="ARM-type_fold"/>
</dbReference>
<dbReference type="Proteomes" id="UP000583944">
    <property type="component" value="Unassembled WGS sequence"/>
</dbReference>
<dbReference type="VEuPathDB" id="TriTrypDB:ECC02_005138"/>
<reference evidence="1 2" key="1">
    <citation type="journal article" date="2019" name="Genome Biol. Evol.">
        <title>Nanopore Sequencing Significantly Improves Genome Assembly of the Protozoan Parasite Trypanosoma cruzi.</title>
        <authorList>
            <person name="Diaz-Viraque F."/>
            <person name="Pita S."/>
            <person name="Greif G."/>
            <person name="de Souza R.C.M."/>
            <person name="Iraola G."/>
            <person name="Robello C."/>
        </authorList>
    </citation>
    <scope>NUCLEOTIDE SEQUENCE [LARGE SCALE GENOMIC DNA]</scope>
    <source>
        <strain evidence="1 2">Berenice</strain>
    </source>
</reference>
<dbReference type="SUPFAM" id="SSF48371">
    <property type="entry name" value="ARM repeat"/>
    <property type="match status" value="1"/>
</dbReference>
<sequence>MVSDVSTNWLQLLLKELRRIAAQLQAKPLSVQDQTEYAAAVQFIELRVPVLGNDEWKALVSSGAVSEVFEFAVGSVLEDPLSCIAVQSWAGAMDALLARTKPSVSAAHHIPQLWDAARRLAKDRSGNNVILHAALKLLRVFLHRSPVNIDCTPRYHLPHPVKTVSVAPRLAALELVPYIILQPYKCAQQQQQQQQQYPQEERTGSPTPLNSLPRRLVLAAPWVDYLRKAVGCSIPVVREKALESIFVLLKEGVVLDTVQFNVILDMMLRLAESEEISSKIENVLGTVIGFLLNTAQHGSDWTHFAATNAADAGDMIRRIFHPRAMTHATQRVLSVAIGELLVQTVSSEWMENAVARIFELLQPTPYDDRMYMPTIVSRAVLLWASRMGSDMFRGSLVEILVRFLDASCTKSVTHTALLCLTGVVRMIVATSDFATVLWAQLLQIPVRHPSLMQVTSEAMACLAHQNEVCGRALLRRLYTASTEIETDKPLPTSVALHAKALLAMPAEFLQRPCVLETLRALFASFSIGITPPKVEVIFFRRVEYFNRIALLLLKHQRDQLSPATVTNLKMSVRVFLSLLVNNPSGTSLYARAASSACAVLAEVGASDIELKLVFALLDTLEAAGFSSQQSVWSAAYALFTGTPWLVCSDGMGKRGILAKALADVSDANRDGVPCAAEEQGEISDMGGTRLVGVAEECLDDYQRLLPNMTQKPQAVATWRAVSLIVGGCTERAGEECVQRVFVSLREWCAAAEADPVVTAWNVLCCLNGIFARCDSEHEWVKTSAMEWFTFVEEHWLSSSVWAVRRAAAQLLARLAVITGQLDDFTSVVVKNFNDGEDAYRLSGVLLALGEMHGTGSSATASMAISFVLRVLRQHGVSGGMTVAAAALVAMVRMTPRHSQLINSVLPAALVAQLLLPAMTTIVDPFVFVLLLELFLILLPHEQAMVNKGVNVCVRGVIQILFSSRALHDEVTSAVLNTVRLAVNDPKHTPTDAMANVSASFLTALNSLALKKEMLGLLEGNGRFNDSVSRAAAEMLGVCCSVVSTVDFFRASLLRIAQMLDAAVSTETRNAWINVARIILQNSDRKHLSVFLEEMELIMRGKPAQLCGGECTRHEPLMNSNHEEEMGELSSAKKTNMNGKRDDDEKQVQMVASEVGSKLAVLSMMTEMMRQPDLYVNLEGDALVRYLNLLFWSVSLAEVEPLFIRPAVNALLIVVEKYGNRVKDISTPFLLPWRVMLVSGMRRVIQSSVFCCEESCLLAESFINCNLADDNSVRRVVLALMTLLETLERCDADYEAIVHGGCGRVVLALSACRTRAAAAGWLQAEEAALEALASLSGQAAVALISNQLVASMAMVHGFEPAYDMSLTTLDECTHADLAAVLGVLENMCSAVQALGPTVRHAAGCLLCLVICTPGVALRPLRTIVPLLSTKHQELIASTAFGLLLQEGDEALNDEDATYLLEIAAATTCEKSAAEVETVLLALATHHRPCVGSLASLRLAVEASCSVACINTVLRSFDVDVLVVGDEPTPATRAYMQHISEEKRREMALATACGFVLLQLINLADEQQQPLFVGSRVMEAALSRLMEALARSADPLALLQRVFPKMHQDVRLCSIIFTACSSAHQPELRRQWSPCVQHALLCIIHKEMLLQEKHSSLVLERVRLFIRALLILEAESSFYVDATDTMFSLYPDACAALTQQLMRHHVCELKSVIQSLCSEKAATLRRLMQLQGFGETPHESSLKMEGGSQHNHTATAVPQRLTINLSSYT</sequence>
<organism evidence="1 2">
    <name type="scientific">Trypanosoma cruzi</name>
    <dbReference type="NCBI Taxonomy" id="5693"/>
    <lineage>
        <taxon>Eukaryota</taxon>
        <taxon>Discoba</taxon>
        <taxon>Euglenozoa</taxon>
        <taxon>Kinetoplastea</taxon>
        <taxon>Metakinetoplastina</taxon>
        <taxon>Trypanosomatida</taxon>
        <taxon>Trypanosomatidae</taxon>
        <taxon>Trypanosoma</taxon>
        <taxon>Schizotrypanum</taxon>
    </lineage>
</organism>
<dbReference type="EMBL" id="JABDHM010000033">
    <property type="protein sequence ID" value="KAF5221782.1"/>
    <property type="molecule type" value="Genomic_DNA"/>
</dbReference>
<evidence type="ECO:0000313" key="2">
    <source>
        <dbReference type="Proteomes" id="UP000583944"/>
    </source>
</evidence>
<accession>A0A7J6Y536</accession>
<comment type="caution">
    <text evidence="1">The sequence shown here is derived from an EMBL/GenBank/DDBJ whole genome shotgun (WGS) entry which is preliminary data.</text>
</comment>
<evidence type="ECO:0000313" key="1">
    <source>
        <dbReference type="EMBL" id="KAF5221782.1"/>
    </source>
</evidence>
<gene>
    <name evidence="1" type="ORF">ECC02_005138</name>
</gene>
<protein>
    <submittedName>
        <fullName evidence="1">Uncharacterized protein</fullName>
    </submittedName>
</protein>
<proteinExistence type="predicted"/>
<name>A0A7J6Y536_TRYCR</name>